<evidence type="ECO:0000313" key="11">
    <source>
        <dbReference type="EMBL" id="QDU23352.1"/>
    </source>
</evidence>
<dbReference type="Proteomes" id="UP000319576">
    <property type="component" value="Chromosome"/>
</dbReference>
<dbReference type="AlphaFoldDB" id="A0A517Y0R3"/>
<feature type="transmembrane region" description="Helical" evidence="7">
    <location>
        <begin position="62"/>
        <end position="80"/>
    </location>
</feature>
<proteinExistence type="inferred from homology"/>
<feature type="transmembrane region" description="Helical" evidence="7">
    <location>
        <begin position="425"/>
        <end position="445"/>
    </location>
</feature>
<evidence type="ECO:0000259" key="8">
    <source>
        <dbReference type="Pfam" id="PF01773"/>
    </source>
</evidence>
<keyword evidence="4 7" id="KW-0812">Transmembrane</keyword>
<dbReference type="Pfam" id="PF01773">
    <property type="entry name" value="Nucleos_tra2_N"/>
    <property type="match status" value="1"/>
</dbReference>
<dbReference type="Pfam" id="PF07662">
    <property type="entry name" value="Nucleos_tra2_C"/>
    <property type="match status" value="1"/>
</dbReference>
<feature type="transmembrane region" description="Helical" evidence="7">
    <location>
        <begin position="235"/>
        <end position="257"/>
    </location>
</feature>
<feature type="domain" description="Concentrative nucleoside transporter N-terminal" evidence="8">
    <location>
        <begin position="39"/>
        <end position="112"/>
    </location>
</feature>
<organism evidence="11 12">
    <name type="scientific">Urbifossiella limnaea</name>
    <dbReference type="NCBI Taxonomy" id="2528023"/>
    <lineage>
        <taxon>Bacteria</taxon>
        <taxon>Pseudomonadati</taxon>
        <taxon>Planctomycetota</taxon>
        <taxon>Planctomycetia</taxon>
        <taxon>Gemmatales</taxon>
        <taxon>Gemmataceae</taxon>
        <taxon>Urbifossiella</taxon>
    </lineage>
</organism>
<feature type="transmembrane region" description="Helical" evidence="7">
    <location>
        <begin position="38"/>
        <end position="55"/>
    </location>
</feature>
<evidence type="ECO:0000256" key="2">
    <source>
        <dbReference type="ARBA" id="ARBA00009033"/>
    </source>
</evidence>
<protein>
    <submittedName>
        <fullName evidence="11">Nucleoside permease NupX</fullName>
    </submittedName>
</protein>
<dbReference type="Pfam" id="PF07670">
    <property type="entry name" value="Gate"/>
    <property type="match status" value="1"/>
</dbReference>
<feature type="transmembrane region" description="Helical" evidence="7">
    <location>
        <begin position="92"/>
        <end position="114"/>
    </location>
</feature>
<dbReference type="RefSeq" id="WP_145243551.1">
    <property type="nucleotide sequence ID" value="NZ_CP036273.1"/>
</dbReference>
<evidence type="ECO:0000256" key="5">
    <source>
        <dbReference type="ARBA" id="ARBA00022989"/>
    </source>
</evidence>
<gene>
    <name evidence="11" type="primary">nupX</name>
    <name evidence="11" type="ORF">ETAA1_53510</name>
</gene>
<evidence type="ECO:0000259" key="10">
    <source>
        <dbReference type="Pfam" id="PF07670"/>
    </source>
</evidence>
<keyword evidence="12" id="KW-1185">Reference proteome</keyword>
<evidence type="ECO:0000256" key="7">
    <source>
        <dbReference type="SAM" id="Phobius"/>
    </source>
</evidence>
<keyword evidence="3" id="KW-1003">Cell membrane</keyword>
<evidence type="ECO:0000256" key="1">
    <source>
        <dbReference type="ARBA" id="ARBA00004651"/>
    </source>
</evidence>
<dbReference type="GO" id="GO:0005337">
    <property type="term" value="F:nucleoside transmembrane transporter activity"/>
    <property type="evidence" value="ECO:0007669"/>
    <property type="project" value="InterPro"/>
</dbReference>
<feature type="transmembrane region" description="Helical" evidence="7">
    <location>
        <begin position="388"/>
        <end position="413"/>
    </location>
</feature>
<dbReference type="EMBL" id="CP036273">
    <property type="protein sequence ID" value="QDU23352.1"/>
    <property type="molecule type" value="Genomic_DNA"/>
</dbReference>
<evidence type="ECO:0000256" key="4">
    <source>
        <dbReference type="ARBA" id="ARBA00022692"/>
    </source>
</evidence>
<dbReference type="GO" id="GO:0005886">
    <property type="term" value="C:plasma membrane"/>
    <property type="evidence" value="ECO:0007669"/>
    <property type="project" value="UniProtKB-SubCell"/>
</dbReference>
<keyword evidence="6 7" id="KW-0472">Membrane</keyword>
<evidence type="ECO:0000259" key="9">
    <source>
        <dbReference type="Pfam" id="PF07662"/>
    </source>
</evidence>
<dbReference type="GO" id="GO:0015293">
    <property type="term" value="F:symporter activity"/>
    <property type="evidence" value="ECO:0007669"/>
    <property type="project" value="TreeGrafter"/>
</dbReference>
<feature type="domain" description="Nucleoside transporter/FeoB GTPase Gate" evidence="10">
    <location>
        <begin position="132"/>
        <end position="233"/>
    </location>
</feature>
<comment type="subcellular location">
    <subcellularLocation>
        <location evidence="1">Cell membrane</location>
        <topology evidence="1">Multi-pass membrane protein</topology>
    </subcellularLocation>
</comment>
<dbReference type="PANTHER" id="PTHR10590">
    <property type="entry name" value="SODIUM/NUCLEOSIDE COTRANSPORTER"/>
    <property type="match status" value="1"/>
</dbReference>
<accession>A0A517Y0R3</accession>
<dbReference type="PANTHER" id="PTHR10590:SF4">
    <property type="entry name" value="SOLUTE CARRIER FAMILY 28 MEMBER 3"/>
    <property type="match status" value="1"/>
</dbReference>
<dbReference type="OrthoDB" id="9766455at2"/>
<reference evidence="11 12" key="1">
    <citation type="submission" date="2019-02" db="EMBL/GenBank/DDBJ databases">
        <title>Deep-cultivation of Planctomycetes and their phenomic and genomic characterization uncovers novel biology.</title>
        <authorList>
            <person name="Wiegand S."/>
            <person name="Jogler M."/>
            <person name="Boedeker C."/>
            <person name="Pinto D."/>
            <person name="Vollmers J."/>
            <person name="Rivas-Marin E."/>
            <person name="Kohn T."/>
            <person name="Peeters S.H."/>
            <person name="Heuer A."/>
            <person name="Rast P."/>
            <person name="Oberbeckmann S."/>
            <person name="Bunk B."/>
            <person name="Jeske O."/>
            <person name="Meyerdierks A."/>
            <person name="Storesund J.E."/>
            <person name="Kallscheuer N."/>
            <person name="Luecker S."/>
            <person name="Lage O.M."/>
            <person name="Pohl T."/>
            <person name="Merkel B.J."/>
            <person name="Hornburger P."/>
            <person name="Mueller R.-W."/>
            <person name="Bruemmer F."/>
            <person name="Labrenz M."/>
            <person name="Spormann A.M."/>
            <person name="Op den Camp H."/>
            <person name="Overmann J."/>
            <person name="Amann R."/>
            <person name="Jetten M.S.M."/>
            <person name="Mascher T."/>
            <person name="Medema M.H."/>
            <person name="Devos D.P."/>
            <person name="Kaster A.-K."/>
            <person name="Ovreas L."/>
            <person name="Rohde M."/>
            <person name="Galperin M.Y."/>
            <person name="Jogler C."/>
        </authorList>
    </citation>
    <scope>NUCLEOTIDE SEQUENCE [LARGE SCALE GENOMIC DNA]</scope>
    <source>
        <strain evidence="11 12">ETA_A1</strain>
    </source>
</reference>
<evidence type="ECO:0000313" key="12">
    <source>
        <dbReference type="Proteomes" id="UP000319576"/>
    </source>
</evidence>
<keyword evidence="5 7" id="KW-1133">Transmembrane helix</keyword>
<dbReference type="InterPro" id="IPR011657">
    <property type="entry name" value="CNT_C_dom"/>
</dbReference>
<evidence type="ECO:0000256" key="6">
    <source>
        <dbReference type="ARBA" id="ARBA00023136"/>
    </source>
</evidence>
<feature type="transmembrane region" description="Helical" evidence="7">
    <location>
        <begin position="209"/>
        <end position="229"/>
    </location>
</feature>
<dbReference type="InterPro" id="IPR008276">
    <property type="entry name" value="C_nuclsd_transpt"/>
</dbReference>
<comment type="similarity">
    <text evidence="2">Belongs to the concentrative nucleoside transporter (CNT) (TC 2.A.41) family.</text>
</comment>
<dbReference type="InterPro" id="IPR011642">
    <property type="entry name" value="Gate_dom"/>
</dbReference>
<feature type="domain" description="Concentrative nucleoside transporter C-terminal" evidence="9">
    <location>
        <begin position="238"/>
        <end position="443"/>
    </location>
</feature>
<feature type="transmembrane region" description="Helical" evidence="7">
    <location>
        <begin position="126"/>
        <end position="147"/>
    </location>
</feature>
<evidence type="ECO:0000256" key="3">
    <source>
        <dbReference type="ARBA" id="ARBA00022475"/>
    </source>
</evidence>
<dbReference type="InterPro" id="IPR002668">
    <property type="entry name" value="CNT_N_dom"/>
</dbReference>
<dbReference type="KEGG" id="uli:ETAA1_53510"/>
<name>A0A517Y0R3_9BACT</name>
<feature type="transmembrane region" description="Helical" evidence="7">
    <location>
        <begin position="294"/>
        <end position="316"/>
    </location>
</feature>
<sequence length="446" mass="45727">MPPPTPLAWRVALGAGVAALAAVAYTSADALPPQARSALGVAAFLGTVFLLSANIRAVNPRVVLAGFALQLTLAALIIHAEPVRAAFDGAGRVVTLFVGFSKAGAGLLFGPLASGEAMGKSFGPSAGVPFAIILTTTVIFVSTVFTVLYHLRVLQLVVWVFARLMVLVMGPKGVSGAESLSAAANVFMGQTEAPLIVKPYLGRMTNSELLAIMIGGMATVAGGVMAIYIEMGADARAILATSVMAAPCGLYVAKILLPETGEPVTRGTVRVADEKAHANVMDAATAGASEGMKLALNIIAMIIAFLAVIAAVNYGLKQIHPAWSLEAAFAQLFAPVAALMGVTPADVPKVAELLGVKLVANEFLAFDLMTRNFGEGSANPMDKRSFVLATYALTGFANIGSIGIQLGGIGALAEERRGDLARLGLRALAGGFLATLINASVAGLLM</sequence>